<dbReference type="PANTHER" id="PTHR47073:SF7">
    <property type="entry name" value="BAH DOMAIN-CONTAINING PROTEIN"/>
    <property type="match status" value="1"/>
</dbReference>
<feature type="domain" description="BAH" evidence="1">
    <location>
        <begin position="43"/>
        <end position="168"/>
    </location>
</feature>
<protein>
    <recommendedName>
        <fullName evidence="1">BAH domain-containing protein</fullName>
    </recommendedName>
</protein>
<reference evidence="2 3" key="1">
    <citation type="journal article" date="2021" name="Commun. Biol.">
        <title>The genome of Shorea leprosula (Dipterocarpaceae) highlights the ecological relevance of drought in aseasonal tropical rainforests.</title>
        <authorList>
            <person name="Ng K.K.S."/>
            <person name="Kobayashi M.J."/>
            <person name="Fawcett J.A."/>
            <person name="Hatakeyama M."/>
            <person name="Paape T."/>
            <person name="Ng C.H."/>
            <person name="Ang C.C."/>
            <person name="Tnah L.H."/>
            <person name="Lee C.T."/>
            <person name="Nishiyama T."/>
            <person name="Sese J."/>
            <person name="O'Brien M.J."/>
            <person name="Copetti D."/>
            <person name="Mohd Noor M.I."/>
            <person name="Ong R.C."/>
            <person name="Putra M."/>
            <person name="Sireger I.Z."/>
            <person name="Indrioko S."/>
            <person name="Kosugi Y."/>
            <person name="Izuno A."/>
            <person name="Isagi Y."/>
            <person name="Lee S.L."/>
            <person name="Shimizu K.K."/>
        </authorList>
    </citation>
    <scope>NUCLEOTIDE SEQUENCE [LARGE SCALE GENOMIC DNA]</scope>
    <source>
        <strain evidence="2">214</strain>
    </source>
</reference>
<dbReference type="AlphaFoldDB" id="A0AAV5LES3"/>
<comment type="caution">
    <text evidence="2">The sequence shown here is derived from an EMBL/GenBank/DDBJ whole genome shotgun (WGS) entry which is preliminary data.</text>
</comment>
<keyword evidence="3" id="KW-1185">Reference proteome</keyword>
<dbReference type="PANTHER" id="PTHR47073">
    <property type="entry name" value="PROTEIN ANTI-SILENCING 1"/>
    <property type="match status" value="1"/>
</dbReference>
<dbReference type="InterPro" id="IPR001025">
    <property type="entry name" value="BAH_dom"/>
</dbReference>
<evidence type="ECO:0000259" key="1">
    <source>
        <dbReference type="PROSITE" id="PS51038"/>
    </source>
</evidence>
<name>A0AAV5LES3_9ROSI</name>
<sequence>MSHLEKESRSREENPQFKWGILKALGQNNKNVKFYESFTYDGVEYFLYDCVYFNIQGSPETSIGKIVKIYENSTSEKRVKVVWFLRPTEIRNHLGDYVPCWNELFLASGEGVGLSSLVLLKFIAGKCNVVCASHDHRNPQASKAAIRMADYIFHCTFDVGKLAILETFPDNIDGVKVEYFFNRRIDQKPISAPNPKAKVDRTAISGLSSKSGVNKVIGTTIKKESTKDAVNVSELKHPPDKSISLKLKASSHDNGTGTARSSQCLDKLEAKVCKDSSTRATNVHPYKKRKFIMDEESDSESDKEAAQLAEDKAIKTKGQLMKVTSSLDANRGNWFHKLPWEQRLQTAQESGTLLLLENLDPSFISAEVQDLVRDALKMRVEAKMVQQTAFSSPYYGKALVILQSKKEVELAISKLEENCLMLANGRPIVASKVEIEKPNKQAGFVGHLLLDKFRVQRQNQERKKAVSTSHCSQPNTFEYDLAMEWCMLQEKSDLWWKALYEEQAKEIEVSKQLKMISTIS</sequence>
<dbReference type="InterPro" id="IPR043151">
    <property type="entry name" value="BAH_sf"/>
</dbReference>
<dbReference type="GO" id="GO:0003723">
    <property type="term" value="F:RNA binding"/>
    <property type="evidence" value="ECO:0007669"/>
    <property type="project" value="TreeGrafter"/>
</dbReference>
<dbReference type="Gene3D" id="2.30.30.490">
    <property type="match status" value="1"/>
</dbReference>
<accession>A0AAV5LES3</accession>
<organism evidence="2 3">
    <name type="scientific">Rubroshorea leprosula</name>
    <dbReference type="NCBI Taxonomy" id="152421"/>
    <lineage>
        <taxon>Eukaryota</taxon>
        <taxon>Viridiplantae</taxon>
        <taxon>Streptophyta</taxon>
        <taxon>Embryophyta</taxon>
        <taxon>Tracheophyta</taxon>
        <taxon>Spermatophyta</taxon>
        <taxon>Magnoliopsida</taxon>
        <taxon>eudicotyledons</taxon>
        <taxon>Gunneridae</taxon>
        <taxon>Pentapetalae</taxon>
        <taxon>rosids</taxon>
        <taxon>malvids</taxon>
        <taxon>Malvales</taxon>
        <taxon>Dipterocarpaceae</taxon>
        <taxon>Rubroshorea</taxon>
    </lineage>
</organism>
<dbReference type="EMBL" id="BPVZ01000112">
    <property type="protein sequence ID" value="GKV35627.1"/>
    <property type="molecule type" value="Genomic_DNA"/>
</dbReference>
<dbReference type="FunFam" id="2.30.30.490:FF:000017">
    <property type="entry name" value="Bromo-adjacent homology (BAH) domain-containing protein"/>
    <property type="match status" value="1"/>
</dbReference>
<evidence type="ECO:0000313" key="3">
    <source>
        <dbReference type="Proteomes" id="UP001054252"/>
    </source>
</evidence>
<dbReference type="GO" id="GO:0003682">
    <property type="term" value="F:chromatin binding"/>
    <property type="evidence" value="ECO:0007669"/>
    <property type="project" value="InterPro"/>
</dbReference>
<evidence type="ECO:0000313" key="2">
    <source>
        <dbReference type="EMBL" id="GKV35627.1"/>
    </source>
</evidence>
<dbReference type="Proteomes" id="UP001054252">
    <property type="component" value="Unassembled WGS sequence"/>
</dbReference>
<dbReference type="Pfam" id="PF01426">
    <property type="entry name" value="BAH"/>
    <property type="match status" value="1"/>
</dbReference>
<proteinExistence type="predicted"/>
<gene>
    <name evidence="2" type="ORF">SLEP1_g43873</name>
</gene>
<dbReference type="PROSITE" id="PS51038">
    <property type="entry name" value="BAH"/>
    <property type="match status" value="1"/>
</dbReference>